<keyword evidence="10 12" id="KW-0472">Membrane</keyword>
<keyword evidence="7" id="KW-0408">Iron</keyword>
<dbReference type="SUPFAM" id="SSF56935">
    <property type="entry name" value="Porins"/>
    <property type="match status" value="1"/>
</dbReference>
<accession>A0ABM6M645</accession>
<dbReference type="PANTHER" id="PTHR32552">
    <property type="entry name" value="FERRICHROME IRON RECEPTOR-RELATED"/>
    <property type="match status" value="1"/>
</dbReference>
<dbReference type="PANTHER" id="PTHR32552:SF89">
    <property type="entry name" value="CATECHOLATE SIDEROPHORE RECEPTOR FIU"/>
    <property type="match status" value="1"/>
</dbReference>
<comment type="subcellular location">
    <subcellularLocation>
        <location evidence="1 12">Cell outer membrane</location>
        <topology evidence="1 12">Multi-pass membrane protein</topology>
    </subcellularLocation>
</comment>
<dbReference type="GeneID" id="303485479"/>
<evidence type="ECO:0000256" key="4">
    <source>
        <dbReference type="ARBA" id="ARBA00022496"/>
    </source>
</evidence>
<reference evidence="17 18" key="1">
    <citation type="submission" date="2017-03" db="EMBL/GenBank/DDBJ databases">
        <title>Complete genome sequence of Blastomonas fulva degrading microcsystin LR.</title>
        <authorList>
            <person name="Lee H.-g."/>
            <person name="Jin L."/>
            <person name="oh H.-M."/>
        </authorList>
    </citation>
    <scope>NUCLEOTIDE SEQUENCE [LARGE SCALE GENOMIC DNA]</scope>
    <source>
        <strain evidence="17 18">T2</strain>
    </source>
</reference>
<keyword evidence="2 12" id="KW-0813">Transport</keyword>
<proteinExistence type="inferred from homology"/>
<feature type="domain" description="TonB-dependent receptor-like beta-barrel" evidence="15">
    <location>
        <begin position="271"/>
        <end position="788"/>
    </location>
</feature>
<comment type="similarity">
    <text evidence="12 13">Belongs to the TonB-dependent receptor family.</text>
</comment>
<keyword evidence="3 12" id="KW-1134">Transmembrane beta strand</keyword>
<gene>
    <name evidence="17" type="ORF">B5J99_07840</name>
</gene>
<evidence type="ECO:0000256" key="13">
    <source>
        <dbReference type="RuleBase" id="RU003357"/>
    </source>
</evidence>
<keyword evidence="17" id="KW-0675">Receptor</keyword>
<evidence type="ECO:0000256" key="1">
    <source>
        <dbReference type="ARBA" id="ARBA00004571"/>
    </source>
</evidence>
<organism evidence="17 18">
    <name type="scientific">Blastomonas fulva</name>
    <dbReference type="NCBI Taxonomy" id="1550728"/>
    <lineage>
        <taxon>Bacteria</taxon>
        <taxon>Pseudomonadati</taxon>
        <taxon>Pseudomonadota</taxon>
        <taxon>Alphaproteobacteria</taxon>
        <taxon>Sphingomonadales</taxon>
        <taxon>Sphingomonadaceae</taxon>
        <taxon>Blastomonas</taxon>
    </lineage>
</organism>
<keyword evidence="9 13" id="KW-0798">TonB box</keyword>
<dbReference type="Gene3D" id="2.170.130.10">
    <property type="entry name" value="TonB-dependent receptor, plug domain"/>
    <property type="match status" value="1"/>
</dbReference>
<keyword evidence="8" id="KW-0406">Ion transport</keyword>
<evidence type="ECO:0000259" key="16">
    <source>
        <dbReference type="Pfam" id="PF07715"/>
    </source>
</evidence>
<keyword evidence="6 14" id="KW-0732">Signal</keyword>
<dbReference type="Proteomes" id="UP000258016">
    <property type="component" value="Chromosome"/>
</dbReference>
<evidence type="ECO:0000256" key="3">
    <source>
        <dbReference type="ARBA" id="ARBA00022452"/>
    </source>
</evidence>
<sequence>MSILKALRVRSAYAALAVATATAITPTAFAQDASSADDADSGDVIVVTAVARGANVLDSSISVSSLSAEQIATTAPRSAAEIFRNIPGIRSEASGGEGNANIAVRGLPIASGGAKFLQLQEDGLPILEFGDITFGNSDIFLRADLNIARVEAIRGGSASTFASNSPGGVINMISKTGKDQNGGTIQATLGLDYDEKRFDFDYGGSLGQDLYFHMGGFVRQGEGPRDIGYDGNRGGQIKANITKEFTGGYIRVYAKYLDDRAVGYLPNPVRVTGTNGNPNYSNVPGFDISSDSLHSRFFQSALTLDGNNQPRRYDITNGQRPLVKAFGFEGEFEIADGWKVTNRFRFSDVSGGFTSPFPGSFDTAANTAAALGGAGARLVFANGTQAGQNVPGGSLVASVVLFNTRLNSLDNITNDLRVTGDFDLGGGTATLTAGFYKSRQDINTDWLWTSHLLEVRGGGDAALIDVVNAAGTRLSDRGTVAYGASFFGGCCRRSYDLQYDTNAPFASLSLEFDRLTLDGSIRYDFGDASGRTFGADLGGGRVGTTAFDFNRNGVISAAEAQTSTIPLGAPALVDYSYDYFSYSFGANYRFSDDLAAFARYSKGGRANADRLLFNNDNVNFVTGDIRNEGIAVDFVKQAEAGIKYRAGGLAVYATAFYAETEETNFEATTRQTFDRVFRAKGLEVEASYRTGGFTMSASGTYTDAEINRDRINPANEGNTPRRQADFIYQLSGQYEQDMFSLGANLVGTTDSFAQDNNLLVLPGFTQVNAFVAVRPIERVQLSINANNLFDTRGFTEAEEGAIPANGFVRARSINGRTISATLRYDF</sequence>
<protein>
    <submittedName>
        <fullName evidence="17">TonB-dependent receptor</fullName>
    </submittedName>
</protein>
<evidence type="ECO:0000256" key="5">
    <source>
        <dbReference type="ARBA" id="ARBA00022692"/>
    </source>
</evidence>
<name>A0ABM6M645_9SPHN</name>
<evidence type="ECO:0000256" key="6">
    <source>
        <dbReference type="ARBA" id="ARBA00022729"/>
    </source>
</evidence>
<evidence type="ECO:0000256" key="10">
    <source>
        <dbReference type="ARBA" id="ARBA00023136"/>
    </source>
</evidence>
<dbReference type="EMBL" id="CP020083">
    <property type="protein sequence ID" value="ASR51387.1"/>
    <property type="molecule type" value="Genomic_DNA"/>
</dbReference>
<evidence type="ECO:0000256" key="11">
    <source>
        <dbReference type="ARBA" id="ARBA00023237"/>
    </source>
</evidence>
<evidence type="ECO:0000256" key="2">
    <source>
        <dbReference type="ARBA" id="ARBA00022448"/>
    </source>
</evidence>
<dbReference type="InterPro" id="IPR000531">
    <property type="entry name" value="Beta-barrel_TonB"/>
</dbReference>
<feature type="chain" id="PRO_5046531908" evidence="14">
    <location>
        <begin position="31"/>
        <end position="826"/>
    </location>
</feature>
<feature type="domain" description="TonB-dependent receptor plug" evidence="16">
    <location>
        <begin position="57"/>
        <end position="169"/>
    </location>
</feature>
<feature type="signal peptide" evidence="14">
    <location>
        <begin position="1"/>
        <end position="30"/>
    </location>
</feature>
<evidence type="ECO:0000256" key="7">
    <source>
        <dbReference type="ARBA" id="ARBA00023004"/>
    </source>
</evidence>
<evidence type="ECO:0000256" key="8">
    <source>
        <dbReference type="ARBA" id="ARBA00023065"/>
    </source>
</evidence>
<dbReference type="Gene3D" id="2.40.170.20">
    <property type="entry name" value="TonB-dependent receptor, beta-barrel domain"/>
    <property type="match status" value="1"/>
</dbReference>
<dbReference type="InterPro" id="IPR036942">
    <property type="entry name" value="Beta-barrel_TonB_sf"/>
</dbReference>
<evidence type="ECO:0000313" key="17">
    <source>
        <dbReference type="EMBL" id="ASR51387.1"/>
    </source>
</evidence>
<dbReference type="PROSITE" id="PS52016">
    <property type="entry name" value="TONB_DEPENDENT_REC_3"/>
    <property type="match status" value="1"/>
</dbReference>
<dbReference type="Pfam" id="PF00593">
    <property type="entry name" value="TonB_dep_Rec_b-barrel"/>
    <property type="match status" value="1"/>
</dbReference>
<keyword evidence="11 12" id="KW-0998">Cell outer membrane</keyword>
<dbReference type="InterPro" id="IPR039426">
    <property type="entry name" value="TonB-dep_rcpt-like"/>
</dbReference>
<dbReference type="InterPro" id="IPR012910">
    <property type="entry name" value="Plug_dom"/>
</dbReference>
<dbReference type="InterPro" id="IPR037066">
    <property type="entry name" value="Plug_dom_sf"/>
</dbReference>
<dbReference type="Pfam" id="PF07715">
    <property type="entry name" value="Plug"/>
    <property type="match status" value="1"/>
</dbReference>
<keyword evidence="18" id="KW-1185">Reference proteome</keyword>
<dbReference type="RefSeq" id="WP_117352077.1">
    <property type="nucleotide sequence ID" value="NZ_CP020083.1"/>
</dbReference>
<evidence type="ECO:0000256" key="9">
    <source>
        <dbReference type="ARBA" id="ARBA00023077"/>
    </source>
</evidence>
<evidence type="ECO:0000259" key="15">
    <source>
        <dbReference type="Pfam" id="PF00593"/>
    </source>
</evidence>
<evidence type="ECO:0000256" key="12">
    <source>
        <dbReference type="PROSITE-ProRule" id="PRU01360"/>
    </source>
</evidence>
<evidence type="ECO:0000313" key="18">
    <source>
        <dbReference type="Proteomes" id="UP000258016"/>
    </source>
</evidence>
<evidence type="ECO:0000256" key="14">
    <source>
        <dbReference type="SAM" id="SignalP"/>
    </source>
</evidence>
<keyword evidence="5 12" id="KW-0812">Transmembrane</keyword>
<keyword evidence="4" id="KW-0410">Iron transport</keyword>